<feature type="coiled-coil region" evidence="1">
    <location>
        <begin position="263"/>
        <end position="300"/>
    </location>
</feature>
<reference evidence="4 5" key="1">
    <citation type="submission" date="2020-04" db="EMBL/GenBank/DDBJ databases">
        <authorList>
            <person name="Laetsch R D."/>
            <person name="Stevens L."/>
            <person name="Kumar S."/>
            <person name="Blaxter L. M."/>
        </authorList>
    </citation>
    <scope>NUCLEOTIDE SEQUENCE [LARGE SCALE GENOMIC DNA]</scope>
</reference>
<gene>
    <name evidence="4" type="ORF">CBOVIS_LOCUS3760</name>
</gene>
<dbReference type="PANTHER" id="PTHR33689">
    <property type="entry name" value="FAS-BINDING FACTOR 1"/>
    <property type="match status" value="1"/>
</dbReference>
<feature type="domain" description="Fas-binding factor 1 C-terminal" evidence="3">
    <location>
        <begin position="121"/>
        <end position="445"/>
    </location>
</feature>
<dbReference type="GO" id="GO:0005814">
    <property type="term" value="C:centriole"/>
    <property type="evidence" value="ECO:0007669"/>
    <property type="project" value="TreeGrafter"/>
</dbReference>
<dbReference type="GO" id="GO:0090162">
    <property type="term" value="P:establishment of epithelial cell polarity"/>
    <property type="evidence" value="ECO:0007669"/>
    <property type="project" value="InterPro"/>
</dbReference>
<evidence type="ECO:0000256" key="1">
    <source>
        <dbReference type="SAM" id="Coils"/>
    </source>
</evidence>
<accession>A0A8S1ELU0</accession>
<proteinExistence type="predicted"/>
<protein>
    <recommendedName>
        <fullName evidence="3">Fas-binding factor 1 C-terminal domain-containing protein</fullName>
    </recommendedName>
</protein>
<feature type="compositionally biased region" description="Low complexity" evidence="2">
    <location>
        <begin position="94"/>
        <end position="113"/>
    </location>
</feature>
<evidence type="ECO:0000313" key="5">
    <source>
        <dbReference type="Proteomes" id="UP000494206"/>
    </source>
</evidence>
<feature type="coiled-coil region" evidence="1">
    <location>
        <begin position="334"/>
        <end position="372"/>
    </location>
</feature>
<keyword evidence="5" id="KW-1185">Reference proteome</keyword>
<keyword evidence="1" id="KW-0175">Coiled coil</keyword>
<feature type="coiled-coil region" evidence="1">
    <location>
        <begin position="123"/>
        <end position="216"/>
    </location>
</feature>
<dbReference type="InterPro" id="IPR033561">
    <property type="entry name" value="FBF1"/>
</dbReference>
<dbReference type="InterPro" id="IPR049390">
    <property type="entry name" value="FBF1_C"/>
</dbReference>
<evidence type="ECO:0000256" key="2">
    <source>
        <dbReference type="SAM" id="MobiDB-lite"/>
    </source>
</evidence>
<dbReference type="OrthoDB" id="8195456at2759"/>
<dbReference type="GO" id="GO:0060271">
    <property type="term" value="P:cilium assembly"/>
    <property type="evidence" value="ECO:0007669"/>
    <property type="project" value="InterPro"/>
</dbReference>
<dbReference type="Proteomes" id="UP000494206">
    <property type="component" value="Unassembled WGS sequence"/>
</dbReference>
<dbReference type="GO" id="GO:0097539">
    <property type="term" value="C:ciliary transition fiber"/>
    <property type="evidence" value="ECO:0007669"/>
    <property type="project" value="InterPro"/>
</dbReference>
<comment type="caution">
    <text evidence="4">The sequence shown here is derived from an EMBL/GenBank/DDBJ whole genome shotgun (WGS) entry which is preliminary data.</text>
</comment>
<feature type="region of interest" description="Disordered" evidence="2">
    <location>
        <begin position="24"/>
        <end position="120"/>
    </location>
</feature>
<dbReference type="AlphaFoldDB" id="A0A8S1ELU0"/>
<feature type="compositionally biased region" description="Low complexity" evidence="2">
    <location>
        <begin position="58"/>
        <end position="80"/>
    </location>
</feature>
<feature type="coiled-coil region" evidence="1">
    <location>
        <begin position="408"/>
        <end position="442"/>
    </location>
</feature>
<dbReference type="EMBL" id="CADEPM010000002">
    <property type="protein sequence ID" value="CAB3400937.1"/>
    <property type="molecule type" value="Genomic_DNA"/>
</dbReference>
<dbReference type="Pfam" id="PF21007">
    <property type="entry name" value="FBF1"/>
    <property type="match status" value="1"/>
</dbReference>
<dbReference type="GO" id="GO:0036064">
    <property type="term" value="C:ciliary basal body"/>
    <property type="evidence" value="ECO:0007669"/>
    <property type="project" value="TreeGrafter"/>
</dbReference>
<evidence type="ECO:0000313" key="4">
    <source>
        <dbReference type="EMBL" id="CAB3400937.1"/>
    </source>
</evidence>
<evidence type="ECO:0000259" key="3">
    <source>
        <dbReference type="Pfam" id="PF21007"/>
    </source>
</evidence>
<name>A0A8S1ELU0_9PELO</name>
<organism evidence="4 5">
    <name type="scientific">Caenorhabditis bovis</name>
    <dbReference type="NCBI Taxonomy" id="2654633"/>
    <lineage>
        <taxon>Eukaryota</taxon>
        <taxon>Metazoa</taxon>
        <taxon>Ecdysozoa</taxon>
        <taxon>Nematoda</taxon>
        <taxon>Chromadorea</taxon>
        <taxon>Rhabditida</taxon>
        <taxon>Rhabditina</taxon>
        <taxon>Rhabditomorpha</taxon>
        <taxon>Rhabditoidea</taxon>
        <taxon>Rhabditidae</taxon>
        <taxon>Peloderinae</taxon>
        <taxon>Caenorhabditis</taxon>
    </lineage>
</organism>
<sequence length="512" mass="59259">MADDDGGIDDLLEGMDDLDAALFGKNAANRKPQPRNALSSMLDRAPSRSAIDSLFGGPSTSNAPSSAATPAPRQPRQQTNLSDLFGDSRREEVAPAVSVTASSKVSTSSNVETPPTPKKELVSSLDTQRIHRLEAEIERLNRELDDLKRRKRDDEEDLERIWKDRIDKVNRDHAEEVEQIKSNQQKIQAKLEEEHKTELERLKSNYDRQLECLTSTLGENKNIINVVEKVDNISTTIEKIAGDVSTTSDKLYSERELLLRIREEKLEMKEEKLRDEISKFAEEREKVHELNIRLNDLCKQQEGFHETEKWKVREEWRKLQIEKELFQKDQQFILSNIEAEKSKIENKMSSFYNEQHELLMRVSNERNILEREKNEFYSKRNMDIKRIKDEAACLDAKIQQILTAEAHFEELKTTYDSKMRQLQDLEVSLMEECKEMDRIRNQLQASSLLTEKYPMSTSQNIAHRFDHGFDNVPQSGQESNRRTDSVRVTLRKNADLLEKYVGQKVAAVAPNQ</sequence>
<dbReference type="PANTHER" id="PTHR33689:SF1">
    <property type="entry name" value="FAS-BINDING FACTOR 1"/>
    <property type="match status" value="1"/>
</dbReference>